<geneLocation type="plasmid" evidence="2">
    <name>RCS12TR533_p</name>
</geneLocation>
<proteinExistence type="predicted"/>
<dbReference type="Gene3D" id="3.40.50.300">
    <property type="entry name" value="P-loop containing nucleotide triphosphate hydrolases"/>
    <property type="match status" value="2"/>
</dbReference>
<dbReference type="PIRSF" id="PIRSF003273">
    <property type="entry name" value="Mobilization_MobA"/>
    <property type="match status" value="1"/>
</dbReference>
<gene>
    <name evidence="2" type="primary">mobB</name>
    <name evidence="2" type="ORF">RCS12TR533_P0006</name>
</gene>
<dbReference type="EMBL" id="LT985216">
    <property type="protein sequence ID" value="SPD91028.1"/>
    <property type="molecule type" value="Genomic_DNA"/>
</dbReference>
<organism evidence="2">
    <name type="scientific">Escherichia coli</name>
    <dbReference type="NCBI Taxonomy" id="562"/>
    <lineage>
        <taxon>Bacteria</taxon>
        <taxon>Pseudomonadati</taxon>
        <taxon>Pseudomonadota</taxon>
        <taxon>Gammaproteobacteria</taxon>
        <taxon>Enterobacterales</taxon>
        <taxon>Enterobacteriaceae</taxon>
        <taxon>Escherichia</taxon>
    </lineage>
</organism>
<feature type="domain" description="TraD/TraG TraM recognition site" evidence="1">
    <location>
        <begin position="465"/>
        <end position="591"/>
    </location>
</feature>
<evidence type="ECO:0000313" key="2">
    <source>
        <dbReference type="EMBL" id="SPD91028.1"/>
    </source>
</evidence>
<dbReference type="AlphaFoldDB" id="A0A2P9DUU2"/>
<dbReference type="Pfam" id="PF12696">
    <property type="entry name" value="TraG-D_C"/>
    <property type="match status" value="1"/>
</dbReference>
<accession>A0A2P9DUU2</accession>
<dbReference type="RefSeq" id="WP_004178196.1">
    <property type="nucleotide sequence ID" value="NZ_BFMY01000175.1"/>
</dbReference>
<evidence type="ECO:0000259" key="1">
    <source>
        <dbReference type="Pfam" id="PF12696"/>
    </source>
</evidence>
<protein>
    <submittedName>
        <fullName evidence="2">Mobilization protein B</fullName>
    </submittedName>
</protein>
<sequence length="654" mass="72686">MFNTDSLAWKWHIPELARQIYPWVSWLYQEYYGLAGAFLVIGLFFGLAELWAGRMRFVGLSHKERREYADRYKRDNKRPAPFSVLASLDSPGRMVRARRHVWNYAYWLTGAAGLALLGGLVVAVFIESWGETVLRPDLYANADYYLLQPANLFGIAWCAGGLAVGIVLARLLAFLLLDGHFAAADEAVNAKLNQESRRSSQRTGEMTDVRHLHFGEPVPVNALADFSSEQARQEQAVFLGKDEQGKPVLVPRDTWRKTNIQILGLPGSGKSVMATNALIRCVRDFGDAVVYFDPKGDAWAPHVFRAHCPDFTLLDLRPGKPAQLNLFRDLDQYALKNLLIAGLNLGETGDVADHYRISEQKAAKLIAEQFPQGANIQQVLAAAYALPEALKKDVKGLITRLENVADLSVLQTDSGIDVAGIINGGGCLYVIGSMDDEAVIRVQKMLFARCAQIIIARDEFREWPHVSVMLDEIKYLLSKYVLNALGTLRSRDCNLLLAHQSLGDFGQCGQDLPAEFVKTTVLDNTPIRWFYRAASLESAQWAAGQTGEIRVDVERRRASREAGNVEHISGDSFIQKEARPLFDVNTLQHLPDGFAVMTGLGVARMAFSSPLRVERREIPLQRFPVLAKTDPLAEFRPPADGGGPKADDDFAGIY</sequence>
<dbReference type="InterPro" id="IPR016387">
    <property type="entry name" value="Mobilization_MobA"/>
</dbReference>
<dbReference type="SUPFAM" id="SSF52540">
    <property type="entry name" value="P-loop containing nucleoside triphosphate hydrolases"/>
    <property type="match status" value="1"/>
</dbReference>
<dbReference type="InterPro" id="IPR032689">
    <property type="entry name" value="TraG-D_C"/>
</dbReference>
<name>A0A2P9DUU2_ECOLX</name>
<reference evidence="2" key="1">
    <citation type="submission" date="2018-02" db="EMBL/GenBank/DDBJ databases">
        <authorList>
            <person name="Cohen D.B."/>
            <person name="Kent A.D."/>
        </authorList>
    </citation>
    <scope>NUCLEOTIDE SEQUENCE</scope>
    <source>
        <strain evidence="2">533</strain>
    </source>
</reference>
<dbReference type="InterPro" id="IPR027417">
    <property type="entry name" value="P-loop_NTPase"/>
</dbReference>
<keyword evidence="2" id="KW-0614">Plasmid</keyword>